<dbReference type="OrthoDB" id="18087at2759"/>
<feature type="region of interest" description="Disordered" evidence="5">
    <location>
        <begin position="128"/>
        <end position="191"/>
    </location>
</feature>
<accession>A0A9Q0JPQ5</accession>
<organism evidence="7 8">
    <name type="scientific">Turnera subulata</name>
    <dbReference type="NCBI Taxonomy" id="218843"/>
    <lineage>
        <taxon>Eukaryota</taxon>
        <taxon>Viridiplantae</taxon>
        <taxon>Streptophyta</taxon>
        <taxon>Embryophyta</taxon>
        <taxon>Tracheophyta</taxon>
        <taxon>Spermatophyta</taxon>
        <taxon>Magnoliopsida</taxon>
        <taxon>eudicotyledons</taxon>
        <taxon>Gunneridae</taxon>
        <taxon>Pentapetalae</taxon>
        <taxon>rosids</taxon>
        <taxon>fabids</taxon>
        <taxon>Malpighiales</taxon>
        <taxon>Passifloraceae</taxon>
        <taxon>Turnera</taxon>
    </lineage>
</organism>
<reference evidence="7" key="1">
    <citation type="submission" date="2022-02" db="EMBL/GenBank/DDBJ databases">
        <authorList>
            <person name="Henning P.M."/>
            <person name="McCubbin A.G."/>
            <person name="Shore J.S."/>
        </authorList>
    </citation>
    <scope>NUCLEOTIDE SEQUENCE</scope>
    <source>
        <strain evidence="7">F60SS</strain>
        <tissue evidence="7">Leaves</tissue>
    </source>
</reference>
<dbReference type="InterPro" id="IPR039722">
    <property type="entry name" value="Upf3"/>
</dbReference>
<dbReference type="GO" id="GO:0005730">
    <property type="term" value="C:nucleolus"/>
    <property type="evidence" value="ECO:0007669"/>
    <property type="project" value="TreeGrafter"/>
</dbReference>
<comment type="subcellular location">
    <subcellularLocation>
        <location evidence="1">Nucleus</location>
    </subcellularLocation>
</comment>
<dbReference type="GO" id="GO:0000184">
    <property type="term" value="P:nuclear-transcribed mRNA catabolic process, nonsense-mediated decay"/>
    <property type="evidence" value="ECO:0007669"/>
    <property type="project" value="UniProtKB-KW"/>
</dbReference>
<evidence type="ECO:0000313" key="8">
    <source>
        <dbReference type="Proteomes" id="UP001141552"/>
    </source>
</evidence>
<sequence>MKRTKVVIRHLPPSLSQSNLFSQFDHLFSDRYNWFCFRPGKSSLKHQKYSRAYIDFKSPEDVLEFAGFFNGHFKAIVEYAPSQHIPNLCNKRDSREGTIYEGASKETPITTPLMEFVRQKRAAEGGNQDLPISVKVRRRTSSAAVTKSSAKSTKRRSEKKKYVLKEKTKKEKKKKPDLPPSSGKEMSKTESVRSMLILERKEFCFVPQSMLEQSSPASASGHSSTSVTPKQKQQREAGERLIKAFLLNSGAHQNKSLESVKSQQKFQNVNLEKGRKSCQATNAPADLIGCGTDNKPLTLVSNADAQRTTDDKFIERDSRDFSSLDDKRKKHTRNKDRPDRIVQTLQKSIVQNQHLSSIACEHAEFHSESAGGSSPDVAVHNKKGDGIVSKTKGRSSKRGGAAGYTGHEKHMWVQKSTSGS</sequence>
<feature type="domain" description="UPF3" evidence="6">
    <location>
        <begin position="3"/>
        <end position="101"/>
    </location>
</feature>
<dbReference type="EMBL" id="JAKUCV010000555">
    <property type="protein sequence ID" value="KAJ4849568.1"/>
    <property type="molecule type" value="Genomic_DNA"/>
</dbReference>
<evidence type="ECO:0000256" key="3">
    <source>
        <dbReference type="ARBA" id="ARBA00023161"/>
    </source>
</evidence>
<dbReference type="GO" id="GO:0045727">
    <property type="term" value="P:positive regulation of translation"/>
    <property type="evidence" value="ECO:0007669"/>
    <property type="project" value="TreeGrafter"/>
</dbReference>
<dbReference type="InterPro" id="IPR035979">
    <property type="entry name" value="RBD_domain_sf"/>
</dbReference>
<evidence type="ECO:0000259" key="6">
    <source>
        <dbReference type="Pfam" id="PF03467"/>
    </source>
</evidence>
<dbReference type="GO" id="GO:0005737">
    <property type="term" value="C:cytoplasm"/>
    <property type="evidence" value="ECO:0007669"/>
    <property type="project" value="TreeGrafter"/>
</dbReference>
<dbReference type="GO" id="GO:0003729">
    <property type="term" value="F:mRNA binding"/>
    <property type="evidence" value="ECO:0007669"/>
    <property type="project" value="TreeGrafter"/>
</dbReference>
<dbReference type="CDD" id="cd12455">
    <property type="entry name" value="RRM_like_Smg4_UPF3"/>
    <property type="match status" value="1"/>
</dbReference>
<reference evidence="7" key="2">
    <citation type="journal article" date="2023" name="Plants (Basel)">
        <title>Annotation of the Turnera subulata (Passifloraceae) Draft Genome Reveals the S-Locus Evolved after the Divergence of Turneroideae from Passifloroideae in a Stepwise Manner.</title>
        <authorList>
            <person name="Henning P.M."/>
            <person name="Roalson E.H."/>
            <person name="Mir W."/>
            <person name="McCubbin A.G."/>
            <person name="Shore J.S."/>
        </authorList>
    </citation>
    <scope>NUCLEOTIDE SEQUENCE</scope>
    <source>
        <strain evidence="7">F60SS</strain>
    </source>
</reference>
<dbReference type="PANTHER" id="PTHR13112:SF5">
    <property type="entry name" value="REGULATOR OF NONSENSE TRANSCRIPTS UPF3"/>
    <property type="match status" value="1"/>
</dbReference>
<gene>
    <name evidence="7" type="ORF">Tsubulata_019815</name>
</gene>
<feature type="region of interest" description="Disordered" evidence="5">
    <location>
        <begin position="214"/>
        <end position="237"/>
    </location>
</feature>
<dbReference type="SUPFAM" id="SSF54928">
    <property type="entry name" value="RNA-binding domain, RBD"/>
    <property type="match status" value="1"/>
</dbReference>
<dbReference type="InterPro" id="IPR005120">
    <property type="entry name" value="UPF3_dom"/>
</dbReference>
<dbReference type="Gene3D" id="3.30.70.330">
    <property type="match status" value="1"/>
</dbReference>
<keyword evidence="4" id="KW-0539">Nucleus</keyword>
<evidence type="ECO:0000256" key="4">
    <source>
        <dbReference type="ARBA" id="ARBA00023242"/>
    </source>
</evidence>
<feature type="compositionally biased region" description="Low complexity" evidence="5">
    <location>
        <begin position="214"/>
        <end position="229"/>
    </location>
</feature>
<feature type="compositionally biased region" description="Low complexity" evidence="5">
    <location>
        <begin position="141"/>
        <end position="151"/>
    </location>
</feature>
<protein>
    <recommendedName>
        <fullName evidence="6">UPF3 domain-containing protein</fullName>
    </recommendedName>
</protein>
<dbReference type="Proteomes" id="UP001141552">
    <property type="component" value="Unassembled WGS sequence"/>
</dbReference>
<proteinExistence type="inferred from homology"/>
<keyword evidence="8" id="KW-1185">Reference proteome</keyword>
<feature type="compositionally biased region" description="Basic and acidic residues" evidence="5">
    <location>
        <begin position="160"/>
        <end position="177"/>
    </location>
</feature>
<evidence type="ECO:0000256" key="2">
    <source>
        <dbReference type="ARBA" id="ARBA00005991"/>
    </source>
</evidence>
<comment type="caution">
    <text evidence="7">The sequence shown here is derived from an EMBL/GenBank/DDBJ whole genome shotgun (WGS) entry which is preliminary data.</text>
</comment>
<keyword evidence="3" id="KW-0866">Nonsense-mediated mRNA decay</keyword>
<dbReference type="PANTHER" id="PTHR13112">
    <property type="entry name" value="UPF3 REGULATOR OF NONSENSE TRANSCRIPTS-LIKE PROTEIN"/>
    <property type="match status" value="1"/>
</dbReference>
<dbReference type="InterPro" id="IPR012677">
    <property type="entry name" value="Nucleotide-bd_a/b_plait_sf"/>
</dbReference>
<dbReference type="AlphaFoldDB" id="A0A9Q0JPQ5"/>
<evidence type="ECO:0000256" key="1">
    <source>
        <dbReference type="ARBA" id="ARBA00004123"/>
    </source>
</evidence>
<dbReference type="Pfam" id="PF03467">
    <property type="entry name" value="Smg4_UPF3"/>
    <property type="match status" value="1"/>
</dbReference>
<evidence type="ECO:0000256" key="5">
    <source>
        <dbReference type="SAM" id="MobiDB-lite"/>
    </source>
</evidence>
<feature type="region of interest" description="Disordered" evidence="5">
    <location>
        <begin position="366"/>
        <end position="420"/>
    </location>
</feature>
<name>A0A9Q0JPQ5_9ROSI</name>
<comment type="similarity">
    <text evidence="2">Belongs to the RENT3 family.</text>
</comment>
<evidence type="ECO:0000313" key="7">
    <source>
        <dbReference type="EMBL" id="KAJ4849568.1"/>
    </source>
</evidence>